<comment type="subcellular location">
    <subcellularLocation>
        <location evidence="1">Periplasm</location>
    </subcellularLocation>
</comment>
<feature type="binding site" description="covalent" evidence="8">
    <location>
        <position position="224"/>
    </location>
    <ligand>
        <name>heme c</name>
        <dbReference type="ChEBI" id="CHEBI:61717"/>
        <label>2</label>
    </ligand>
</feature>
<keyword evidence="4" id="KW-0732">Signal</keyword>
<keyword evidence="2 8" id="KW-0349">Heme</keyword>
<dbReference type="PROSITE" id="PS51257">
    <property type="entry name" value="PROKAR_LIPOPROTEIN"/>
    <property type="match status" value="1"/>
</dbReference>
<evidence type="ECO:0000313" key="11">
    <source>
        <dbReference type="EMBL" id="SDD61789.1"/>
    </source>
</evidence>
<dbReference type="GO" id="GO:0046872">
    <property type="term" value="F:metal ion binding"/>
    <property type="evidence" value="ECO:0007669"/>
    <property type="project" value="UniProtKB-KW"/>
</dbReference>
<evidence type="ECO:0000256" key="3">
    <source>
        <dbReference type="ARBA" id="ARBA00022723"/>
    </source>
</evidence>
<comment type="cofactor">
    <cofactor evidence="8">
        <name>heme</name>
        <dbReference type="ChEBI" id="CHEBI:30413"/>
    </cofactor>
    <text evidence="8">Binds 2 heme groups.</text>
</comment>
<evidence type="ECO:0000256" key="4">
    <source>
        <dbReference type="ARBA" id="ARBA00022729"/>
    </source>
</evidence>
<dbReference type="OrthoDB" id="9805202at2"/>
<proteinExistence type="predicted"/>
<evidence type="ECO:0000256" key="9">
    <source>
        <dbReference type="PIRSR" id="PIRSR000294-2"/>
    </source>
</evidence>
<evidence type="ECO:0000256" key="5">
    <source>
        <dbReference type="ARBA" id="ARBA00022764"/>
    </source>
</evidence>
<dbReference type="Pfam" id="PF03150">
    <property type="entry name" value="CCP_MauG"/>
    <property type="match status" value="1"/>
</dbReference>
<feature type="binding site" description="axial binding residue" evidence="9">
    <location>
        <position position="83"/>
    </location>
    <ligand>
        <name>heme c</name>
        <dbReference type="ChEBI" id="CHEBI:61717"/>
        <label>1</label>
    </ligand>
    <ligandPart>
        <name>Fe</name>
        <dbReference type="ChEBI" id="CHEBI:18248"/>
    </ligandPart>
</feature>
<feature type="binding site" description="covalent" evidence="8">
    <location>
        <position position="82"/>
    </location>
    <ligand>
        <name>heme c</name>
        <dbReference type="ChEBI" id="CHEBI:61717"/>
        <label>1</label>
    </ligand>
</feature>
<dbReference type="EMBL" id="FMZO01000011">
    <property type="protein sequence ID" value="SDD61789.1"/>
    <property type="molecule type" value="Genomic_DNA"/>
</dbReference>
<dbReference type="GO" id="GO:0009055">
    <property type="term" value="F:electron transfer activity"/>
    <property type="evidence" value="ECO:0007669"/>
    <property type="project" value="InterPro"/>
</dbReference>
<dbReference type="PANTHER" id="PTHR30600">
    <property type="entry name" value="CYTOCHROME C PEROXIDASE-RELATED"/>
    <property type="match status" value="1"/>
</dbReference>
<keyword evidence="12" id="KW-1185">Reference proteome</keyword>
<dbReference type="AlphaFoldDB" id="A0A1G6W7K1"/>
<name>A0A1G6W7K1_NIADE</name>
<evidence type="ECO:0000256" key="8">
    <source>
        <dbReference type="PIRSR" id="PIRSR000294-1"/>
    </source>
</evidence>
<feature type="binding site" description="covalent" evidence="8">
    <location>
        <position position="79"/>
    </location>
    <ligand>
        <name>heme c</name>
        <dbReference type="ChEBI" id="CHEBI:61717"/>
        <label>1</label>
    </ligand>
</feature>
<dbReference type="Gene3D" id="1.10.760.10">
    <property type="entry name" value="Cytochrome c-like domain"/>
    <property type="match status" value="2"/>
</dbReference>
<organism evidence="11 12">
    <name type="scientific">Niabella drilacis (strain DSM 25811 / CCM 8410 / CCUG 62505 / LMG 26954 / E90)</name>
    <dbReference type="NCBI Taxonomy" id="1285928"/>
    <lineage>
        <taxon>Bacteria</taxon>
        <taxon>Pseudomonadati</taxon>
        <taxon>Bacteroidota</taxon>
        <taxon>Chitinophagia</taxon>
        <taxon>Chitinophagales</taxon>
        <taxon>Chitinophagaceae</taxon>
        <taxon>Niabella</taxon>
    </lineage>
</organism>
<evidence type="ECO:0000256" key="7">
    <source>
        <dbReference type="ARBA" id="ARBA00023004"/>
    </source>
</evidence>
<dbReference type="InterPro" id="IPR004852">
    <property type="entry name" value="Di-haem_cyt_c_peroxidsae"/>
</dbReference>
<comment type="PTM">
    <text evidence="8">Binds 2 heme groups per subunit.</text>
</comment>
<dbReference type="SUPFAM" id="SSF46626">
    <property type="entry name" value="Cytochrome c"/>
    <property type="match status" value="2"/>
</dbReference>
<sequence length="349" mass="38294">MNRKHIAVIVTLMALVFACSRGLPDAGKGTEPFAGFQQPGNFPAPAYHFETNPVTKDGFELGRKLFYEPRLSRNNTISCGSCHIQSSAFTQHGHDVSHGIDDRLGKRNTPPIMNLAWSPLLMWDGGIFDLDLQPVAPITTHEEMDETVANVVAKLQAMPEYRVLFKKAFGTEQVNTANLMKALSQFMLLCISSRSKYDSVMRHEGGAAFTADEAAGRVLVIRNCGGCHKEPLFTDGSFRNNGIGVGGNDDQGRYAVTLLPEDKYKFRVPGLRNLAYTAPYMHDGRFYTLDAVLDHYTTGVKAGPGLDPLLAGNGQPGIPLTAEQRKQMLAFLATLNDKAFITDKLLAEQ</sequence>
<dbReference type="InterPro" id="IPR026259">
    <property type="entry name" value="MauG/Cytc_peroxidase"/>
</dbReference>
<evidence type="ECO:0000313" key="12">
    <source>
        <dbReference type="Proteomes" id="UP000198757"/>
    </source>
</evidence>
<feature type="domain" description="Cytochrome c" evidence="10">
    <location>
        <begin position="57"/>
        <end position="159"/>
    </location>
</feature>
<dbReference type="RefSeq" id="WP_090391593.1">
    <property type="nucleotide sequence ID" value="NZ_FMZO01000011.1"/>
</dbReference>
<dbReference type="PIRSF" id="PIRSF000294">
    <property type="entry name" value="Cytochrome-c_peroxidase"/>
    <property type="match status" value="1"/>
</dbReference>
<protein>
    <submittedName>
        <fullName evidence="11">Cytochrome c peroxidase</fullName>
    </submittedName>
</protein>
<dbReference type="PROSITE" id="PS51007">
    <property type="entry name" value="CYTC"/>
    <property type="match status" value="2"/>
</dbReference>
<gene>
    <name evidence="11" type="ORF">SAMN04487894_11131</name>
</gene>
<evidence type="ECO:0000259" key="10">
    <source>
        <dbReference type="PROSITE" id="PS51007"/>
    </source>
</evidence>
<accession>A0A1G6W7K1</accession>
<dbReference type="InterPro" id="IPR009056">
    <property type="entry name" value="Cyt_c-like_dom"/>
</dbReference>
<keyword evidence="5" id="KW-0574">Periplasm</keyword>
<dbReference type="GO" id="GO:0020037">
    <property type="term" value="F:heme binding"/>
    <property type="evidence" value="ECO:0007669"/>
    <property type="project" value="InterPro"/>
</dbReference>
<dbReference type="GO" id="GO:0004130">
    <property type="term" value="F:cytochrome-c peroxidase activity"/>
    <property type="evidence" value="ECO:0007669"/>
    <property type="project" value="TreeGrafter"/>
</dbReference>
<evidence type="ECO:0000256" key="6">
    <source>
        <dbReference type="ARBA" id="ARBA00023002"/>
    </source>
</evidence>
<feature type="binding site" description="covalent" evidence="8">
    <location>
        <position position="227"/>
    </location>
    <ligand>
        <name>heme c</name>
        <dbReference type="ChEBI" id="CHEBI:61717"/>
        <label>2</label>
    </ligand>
</feature>
<evidence type="ECO:0000256" key="2">
    <source>
        <dbReference type="ARBA" id="ARBA00022617"/>
    </source>
</evidence>
<keyword evidence="3 9" id="KW-0479">Metal-binding</keyword>
<keyword evidence="6" id="KW-0560">Oxidoreductase</keyword>
<keyword evidence="7 9" id="KW-0408">Iron</keyword>
<evidence type="ECO:0000256" key="1">
    <source>
        <dbReference type="ARBA" id="ARBA00004418"/>
    </source>
</evidence>
<dbReference type="InterPro" id="IPR036909">
    <property type="entry name" value="Cyt_c-like_dom_sf"/>
</dbReference>
<dbReference type="STRING" id="1285928.SAMN04487894_11131"/>
<dbReference type="Proteomes" id="UP000198757">
    <property type="component" value="Unassembled WGS sequence"/>
</dbReference>
<feature type="binding site" description="axial binding residue" evidence="9">
    <location>
        <position position="228"/>
    </location>
    <ligand>
        <name>heme c</name>
        <dbReference type="ChEBI" id="CHEBI:61717"/>
        <label>2</label>
    </ligand>
    <ligandPart>
        <name>Fe</name>
        <dbReference type="ChEBI" id="CHEBI:18248"/>
    </ligandPart>
</feature>
<dbReference type="GO" id="GO:0042597">
    <property type="term" value="C:periplasmic space"/>
    <property type="evidence" value="ECO:0007669"/>
    <property type="project" value="UniProtKB-SubCell"/>
</dbReference>
<feature type="domain" description="Cytochrome c" evidence="10">
    <location>
        <begin position="211"/>
        <end position="336"/>
    </location>
</feature>
<dbReference type="InterPro" id="IPR051395">
    <property type="entry name" value="Cytochrome_c_Peroxidase/MauG"/>
</dbReference>
<reference evidence="12" key="1">
    <citation type="submission" date="2016-10" db="EMBL/GenBank/DDBJ databases">
        <authorList>
            <person name="Varghese N."/>
            <person name="Submissions S."/>
        </authorList>
    </citation>
    <scope>NUCLEOTIDE SEQUENCE [LARGE SCALE GENOMIC DNA]</scope>
    <source>
        <strain evidence="12">DSM 25811 / CCM 8410 / LMG 26954 / E90</strain>
    </source>
</reference>
<keyword evidence="11" id="KW-0575">Peroxidase</keyword>